<evidence type="ECO:0000256" key="1">
    <source>
        <dbReference type="ARBA" id="ARBA00004141"/>
    </source>
</evidence>
<dbReference type="GO" id="GO:0008559">
    <property type="term" value="F:ABC-type xenobiotic transporter activity"/>
    <property type="evidence" value="ECO:0007669"/>
    <property type="project" value="TreeGrafter"/>
</dbReference>
<feature type="domain" description="ABC transmembrane type-1" evidence="12">
    <location>
        <begin position="158"/>
        <end position="443"/>
    </location>
</feature>
<feature type="region of interest" description="Disordered" evidence="9">
    <location>
        <begin position="702"/>
        <end position="722"/>
    </location>
</feature>
<dbReference type="PROSITE" id="PS00211">
    <property type="entry name" value="ABC_TRANSPORTER_1"/>
    <property type="match status" value="2"/>
</dbReference>
<feature type="compositionally biased region" description="Acidic residues" evidence="9">
    <location>
        <begin position="710"/>
        <end position="719"/>
    </location>
</feature>
<feature type="transmembrane region" description="Helical" evidence="10">
    <location>
        <begin position="775"/>
        <end position="803"/>
    </location>
</feature>
<evidence type="ECO:0000256" key="6">
    <source>
        <dbReference type="ARBA" id="ARBA00022840"/>
    </source>
</evidence>
<dbReference type="HOGENOM" id="CLU_000604_27_1_1"/>
<dbReference type="Gene3D" id="3.40.50.300">
    <property type="entry name" value="P-loop containing nucleotide triphosphate hydrolases"/>
    <property type="match status" value="2"/>
</dbReference>
<feature type="domain" description="ABC transporter" evidence="11">
    <location>
        <begin position="1094"/>
        <end position="1341"/>
    </location>
</feature>
<evidence type="ECO:0000313" key="14">
    <source>
        <dbReference type="Proteomes" id="UP000009328"/>
    </source>
</evidence>
<dbReference type="CDD" id="cd03244">
    <property type="entry name" value="ABCC_MRP_domain2"/>
    <property type="match status" value="1"/>
</dbReference>
<feature type="transmembrane region" description="Helical" evidence="10">
    <location>
        <begin position="272"/>
        <end position="296"/>
    </location>
</feature>
<keyword evidence="14" id="KW-1185">Reference proteome</keyword>
<dbReference type="PANTHER" id="PTHR24223">
    <property type="entry name" value="ATP-BINDING CASSETTE SUB-FAMILY C"/>
    <property type="match status" value="1"/>
</dbReference>
<feature type="domain" description="ABC transmembrane type-1" evidence="12">
    <location>
        <begin position="784"/>
        <end position="1057"/>
    </location>
</feature>
<dbReference type="CDD" id="cd03250">
    <property type="entry name" value="ABCC_MRP_domain1"/>
    <property type="match status" value="1"/>
</dbReference>
<name>K0KH01_WICCF</name>
<proteinExistence type="inferred from homology"/>
<accession>K0KH01</accession>
<evidence type="ECO:0000256" key="10">
    <source>
        <dbReference type="SAM" id="Phobius"/>
    </source>
</evidence>
<protein>
    <submittedName>
        <fullName evidence="13">Membrane protein</fullName>
    </submittedName>
</protein>
<comment type="caution">
    <text evidence="13">The sequence shown here is derived from an EMBL/GenBank/DDBJ whole genome shotgun (WGS) entry which is preliminary data.</text>
</comment>
<feature type="transmembrane region" description="Helical" evidence="10">
    <location>
        <begin position="199"/>
        <end position="222"/>
    </location>
</feature>
<keyword evidence="4 10" id="KW-0812">Transmembrane</keyword>
<dbReference type="FunFam" id="3.40.50.300:FF:000565">
    <property type="entry name" value="ABC bile acid transporter"/>
    <property type="match status" value="1"/>
</dbReference>
<keyword evidence="3" id="KW-0813">Transport</keyword>
<dbReference type="SMART" id="SM00382">
    <property type="entry name" value="AAA"/>
    <property type="match status" value="2"/>
</dbReference>
<dbReference type="EMBL" id="CAIF01000020">
    <property type="protein sequence ID" value="CCH41462.1"/>
    <property type="molecule type" value="Genomic_DNA"/>
</dbReference>
<dbReference type="GO" id="GO:0016887">
    <property type="term" value="F:ATP hydrolysis activity"/>
    <property type="evidence" value="ECO:0007669"/>
    <property type="project" value="InterPro"/>
</dbReference>
<dbReference type="FunFam" id="1.20.1560.10:FF:000010">
    <property type="entry name" value="Multidrug resistance-associated ABC transporter"/>
    <property type="match status" value="1"/>
</dbReference>
<dbReference type="GO" id="GO:0005886">
    <property type="term" value="C:plasma membrane"/>
    <property type="evidence" value="ECO:0007669"/>
    <property type="project" value="TreeGrafter"/>
</dbReference>
<evidence type="ECO:0000259" key="11">
    <source>
        <dbReference type="PROSITE" id="PS50893"/>
    </source>
</evidence>
<comment type="similarity">
    <text evidence="2">Belongs to the ABC transporter superfamily. ABCC family. Conjugate transporter (TC 3.A.1.208) subfamily.</text>
</comment>
<dbReference type="FunFam" id="3.40.50.300:FF:001750">
    <property type="entry name" value="ATP-binding cassette transporter"/>
    <property type="match status" value="1"/>
</dbReference>
<dbReference type="Pfam" id="PF00664">
    <property type="entry name" value="ABC_membrane"/>
    <property type="match status" value="2"/>
</dbReference>
<feature type="transmembrane region" description="Helical" evidence="10">
    <location>
        <begin position="302"/>
        <end position="319"/>
    </location>
</feature>
<dbReference type="InterPro" id="IPR050173">
    <property type="entry name" value="ABC_transporter_C-like"/>
</dbReference>
<dbReference type="InterPro" id="IPR003439">
    <property type="entry name" value="ABC_transporter-like_ATP-bd"/>
</dbReference>
<dbReference type="InterPro" id="IPR036640">
    <property type="entry name" value="ABC1_TM_sf"/>
</dbReference>
<evidence type="ECO:0000313" key="13">
    <source>
        <dbReference type="EMBL" id="CCH41462.1"/>
    </source>
</evidence>
<dbReference type="InParanoid" id="K0KH01"/>
<feature type="transmembrane region" description="Helical" evidence="10">
    <location>
        <begin position="385"/>
        <end position="407"/>
    </location>
</feature>
<feature type="transmembrane region" description="Helical" evidence="10">
    <location>
        <begin position="815"/>
        <end position="837"/>
    </location>
</feature>
<evidence type="ECO:0000256" key="8">
    <source>
        <dbReference type="ARBA" id="ARBA00023136"/>
    </source>
</evidence>
<dbReference type="Proteomes" id="UP000009328">
    <property type="component" value="Unassembled WGS sequence"/>
</dbReference>
<dbReference type="CDD" id="cd18606">
    <property type="entry name" value="ABC_6TM_YOR1_D2_like"/>
    <property type="match status" value="1"/>
</dbReference>
<dbReference type="PROSITE" id="PS50893">
    <property type="entry name" value="ABC_TRANSPORTER_2"/>
    <property type="match status" value="2"/>
</dbReference>
<reference evidence="13 14" key="1">
    <citation type="journal article" date="2012" name="Eukaryot. Cell">
        <title>Draft genome sequence of Wickerhamomyces ciferrii NRRL Y-1031 F-60-10.</title>
        <authorList>
            <person name="Schneider J."/>
            <person name="Andrea H."/>
            <person name="Blom J."/>
            <person name="Jaenicke S."/>
            <person name="Ruckert C."/>
            <person name="Schorsch C."/>
            <person name="Szczepanowski R."/>
            <person name="Farwick M."/>
            <person name="Goesmann A."/>
            <person name="Puhler A."/>
            <person name="Schaffer S."/>
            <person name="Tauch A."/>
            <person name="Kohler T."/>
            <person name="Brinkrolf K."/>
        </authorList>
    </citation>
    <scope>NUCLEOTIDE SEQUENCE [LARGE SCALE GENOMIC DNA]</scope>
    <source>
        <strain evidence="14">ATCC 14091 / BCRC 22168 / CBS 111 / JCM 3599 / NBRC 0793 / NRRL Y-1031 F-60-10</strain>
    </source>
</reference>
<organism evidence="13 14">
    <name type="scientific">Wickerhamomyces ciferrii (strain ATCC 14091 / BCRC 22168 / CBS 111 / JCM 3599 / NBRC 0793 / NRRL Y-1031 F-60-10)</name>
    <name type="common">Yeast</name>
    <name type="synonym">Pichia ciferrii</name>
    <dbReference type="NCBI Taxonomy" id="1206466"/>
    <lineage>
        <taxon>Eukaryota</taxon>
        <taxon>Fungi</taxon>
        <taxon>Dikarya</taxon>
        <taxon>Ascomycota</taxon>
        <taxon>Saccharomycotina</taxon>
        <taxon>Saccharomycetes</taxon>
        <taxon>Phaffomycetales</taxon>
        <taxon>Wickerhamomycetaceae</taxon>
        <taxon>Wickerhamomyces</taxon>
    </lineage>
</organism>
<feature type="transmembrane region" description="Helical" evidence="10">
    <location>
        <begin position="1007"/>
        <end position="1026"/>
    </location>
</feature>
<dbReference type="InterPro" id="IPR011527">
    <property type="entry name" value="ABC1_TM_dom"/>
</dbReference>
<dbReference type="Pfam" id="PF00005">
    <property type="entry name" value="ABC_tran"/>
    <property type="match status" value="2"/>
</dbReference>
<dbReference type="STRING" id="1206466.K0KH01"/>
<sequence>MIDKQNESRNQSNKAIDIKFNEDARDVSDVSDASDVDETPILLKETFWLTRLFVGNKVAPIPKERKPYPLINANLFSKLTLSWVSEIIKIGYHRRIEDEDLYELVDDLAIQNMTTDFGTHFEKRIKEWKESKQRKSDEKFSKYVLLLALNDTFWERYWFGGVFRVICDVTQVVTPLLVRSLVRHVHYQESDPSLGKGKAIGYCFGISLLLILSSLANCNFFHMSMLSGAQVKAVLTNIAYNKSFKLSAKSKMEFPNGKVNTLVMTDLARIDLALGVLHFIWSFTIALAISIAILIVFIGPSALVGIATCLVVIFFVFALSKALKSLRKKTSGYIDSRVSAVREVVNAMKMIKFYCWEMPYYQIISNIRDSEKKHVLKMRYIKSSLFSLVTSTSILAQCFTFLTLYGVGSGNFKSYNIFSSLALFSSLRQPLSVLPSAVAFVVDGNIALDRVTEFLQAEESDEYVEFMDINESENSIEIENGTFTWNVSNTDEESKISNIFDNIDLKVQRGEFIVITGSVGSGKSSLLNAIHGTIQKITGSVKIFGSMTFCSIPWIQNETIRENILFGKPYDKDRYWSIIKYCSLEDDLKLFSHGDQTEVGERGITLSGGQKARINLARAVYADSDIILMDDVLSAVDAKVGKHIMDSCICGFLKNKTRILATHQLSLINSADRVVFVDGSGKIIVGKMDEVKQQSKEFTNLMNYSTERGDDNEGDDEDDKPIKEKDQINFKKDLDEKNPQTEDKRHNIIEKEYRSSKSISWDVYYRYAALGSGKLYYIMLPFFMFCAIINGFLLTFYSVWLSFWISDRFGYSNPVYAGLFALFSIMSVLSNIFMLLIVGKVNNEASLKLFKLALMNILRTPMSFMDTTPIGRILNRFTKDIDTLDSNLADQFSIFYIAIVAVFSTFIMCGVYIPYLFISYPFIAFLYLTLSKYYQTSALDIKRLEANNRSNVFSHFNETLSGMSTVISYGSDERFSKKFNFLIDKMDMAYFITIANQRWLAIRLDTIAAGITLLVTILCVCGVFNLNSSSTGLLVSYIIQISGIISMLMRNKTQVENDMNSAERLYEYAYMLPQESAQTIEPGPSQEWPEHGAVIFQDVSLRYREGLPLVLKNVSFDIRSQEKIGICGRTGAGKSTIMNALFRINELVTGKIFIDGIDISTVGLDQLRSKLSIIPQDPVLFKGTVRQNLDPFQQYTDLELWDSLRRSWLIEDLSNDDKLHTDSESEEKNKFHLDQLIEDDGENFSLGEKQLIALARALVRNSKILVMDEATSSVDYETDTKIQSTIANEFANCTILCIAHRLKTILKYDRILVLDAGEISEFDTPINLFRKNGVFTDMCQRSGITEVDFS</sequence>
<dbReference type="SUPFAM" id="SSF90123">
    <property type="entry name" value="ABC transporter transmembrane region"/>
    <property type="match status" value="2"/>
</dbReference>
<evidence type="ECO:0000256" key="7">
    <source>
        <dbReference type="ARBA" id="ARBA00022989"/>
    </source>
</evidence>
<evidence type="ECO:0000256" key="9">
    <source>
        <dbReference type="SAM" id="MobiDB-lite"/>
    </source>
</evidence>
<keyword evidence="8 10" id="KW-0472">Membrane</keyword>
<comment type="subcellular location">
    <subcellularLocation>
        <location evidence="1">Membrane</location>
        <topology evidence="1">Multi-pass membrane protein</topology>
    </subcellularLocation>
</comment>
<evidence type="ECO:0000256" key="4">
    <source>
        <dbReference type="ARBA" id="ARBA00022692"/>
    </source>
</evidence>
<evidence type="ECO:0000256" key="2">
    <source>
        <dbReference type="ARBA" id="ARBA00009726"/>
    </source>
</evidence>
<dbReference type="CDD" id="cd18597">
    <property type="entry name" value="ABC_6TM_YOR1_D1_like"/>
    <property type="match status" value="1"/>
</dbReference>
<gene>
    <name evidence="13" type="ORF">BN7_1003</name>
</gene>
<evidence type="ECO:0000259" key="12">
    <source>
        <dbReference type="PROSITE" id="PS50929"/>
    </source>
</evidence>
<feature type="domain" description="ABC transporter" evidence="11">
    <location>
        <begin position="476"/>
        <end position="704"/>
    </location>
</feature>
<dbReference type="InterPro" id="IPR017871">
    <property type="entry name" value="ABC_transporter-like_CS"/>
</dbReference>
<keyword evidence="5" id="KW-0547">Nucleotide-binding</keyword>
<dbReference type="SUPFAM" id="SSF52540">
    <property type="entry name" value="P-loop containing nucleoside triphosphate hydrolases"/>
    <property type="match status" value="2"/>
</dbReference>
<dbReference type="PANTHER" id="PTHR24223:SF456">
    <property type="entry name" value="MULTIDRUG RESISTANCE-ASSOCIATED PROTEIN LETHAL(2)03659"/>
    <property type="match status" value="1"/>
</dbReference>
<dbReference type="eggNOG" id="KOG0054">
    <property type="taxonomic scope" value="Eukaryota"/>
</dbReference>
<feature type="transmembrane region" description="Helical" evidence="10">
    <location>
        <begin position="894"/>
        <end position="927"/>
    </location>
</feature>
<evidence type="ECO:0000256" key="5">
    <source>
        <dbReference type="ARBA" id="ARBA00022741"/>
    </source>
</evidence>
<keyword evidence="7 10" id="KW-1133">Transmembrane helix</keyword>
<dbReference type="GO" id="GO:0005524">
    <property type="term" value="F:ATP binding"/>
    <property type="evidence" value="ECO:0007669"/>
    <property type="project" value="UniProtKB-KW"/>
</dbReference>
<dbReference type="InterPro" id="IPR027417">
    <property type="entry name" value="P-loop_NTPase"/>
</dbReference>
<dbReference type="InterPro" id="IPR003593">
    <property type="entry name" value="AAA+_ATPase"/>
</dbReference>
<dbReference type="Gene3D" id="1.20.1560.10">
    <property type="entry name" value="ABC transporter type 1, transmembrane domain"/>
    <property type="match status" value="2"/>
</dbReference>
<keyword evidence="6" id="KW-0067">ATP-binding</keyword>
<evidence type="ECO:0000256" key="3">
    <source>
        <dbReference type="ARBA" id="ARBA00022448"/>
    </source>
</evidence>
<dbReference type="PROSITE" id="PS50929">
    <property type="entry name" value="ABC_TM1F"/>
    <property type="match status" value="2"/>
</dbReference>